<name>I3TF10_THEC1</name>
<dbReference type="InterPro" id="IPR036388">
    <property type="entry name" value="WH-like_DNA-bd_sf"/>
</dbReference>
<dbReference type="InterPro" id="IPR036390">
    <property type="entry name" value="WH_DNA-bd_sf"/>
</dbReference>
<accession>I3TF10</accession>
<feature type="domain" description="Transcription regulator PadR N-terminal" evidence="1">
    <location>
        <begin position="6"/>
        <end position="77"/>
    </location>
</feature>
<proteinExistence type="predicted"/>
<protein>
    <submittedName>
        <fullName evidence="2">Transcriptional regulator, PadR-like family</fullName>
    </submittedName>
</protein>
<dbReference type="PANTHER" id="PTHR43252">
    <property type="entry name" value="TRANSCRIPTIONAL REGULATOR YQJI"/>
    <property type="match status" value="1"/>
</dbReference>
<dbReference type="PANTHER" id="PTHR43252:SF5">
    <property type="entry name" value="TRANSCRIPTIONAL REGULATOR, PADR-LIKE FAMILY"/>
    <property type="match status" value="1"/>
</dbReference>
<evidence type="ECO:0000313" key="2">
    <source>
        <dbReference type="EMBL" id="AFK51348.1"/>
    </source>
</evidence>
<dbReference type="Pfam" id="PF03551">
    <property type="entry name" value="PadR"/>
    <property type="match status" value="1"/>
</dbReference>
<organism evidence="2 3">
    <name type="scientific">Thermogladius calderae (strain DSM 22663 / VKM B-2946 / 1633)</name>
    <dbReference type="NCBI Taxonomy" id="1184251"/>
    <lineage>
        <taxon>Archaea</taxon>
        <taxon>Thermoproteota</taxon>
        <taxon>Thermoprotei</taxon>
        <taxon>Desulfurococcales</taxon>
        <taxon>Desulfurococcaceae</taxon>
        <taxon>Thermogladius</taxon>
    </lineage>
</organism>
<dbReference type="SUPFAM" id="SSF46785">
    <property type="entry name" value="Winged helix' DNA-binding domain"/>
    <property type="match status" value="1"/>
</dbReference>
<dbReference type="Proteomes" id="UP000005270">
    <property type="component" value="Chromosome"/>
</dbReference>
<dbReference type="AlphaFoldDB" id="I3TF10"/>
<dbReference type="EMBL" id="CP003531">
    <property type="protein sequence ID" value="AFK51348.1"/>
    <property type="molecule type" value="Genomic_DNA"/>
</dbReference>
<dbReference type="Gene3D" id="1.10.10.10">
    <property type="entry name" value="Winged helix-like DNA-binding domain superfamily/Winged helix DNA-binding domain"/>
    <property type="match status" value="1"/>
</dbReference>
<dbReference type="eggNOG" id="arCOG00002">
    <property type="taxonomic scope" value="Archaea"/>
</dbReference>
<keyword evidence="3" id="KW-1185">Reference proteome</keyword>
<gene>
    <name evidence="2" type="ordered locus">TCELL_0924</name>
</gene>
<dbReference type="KEGG" id="thg:TCELL_0924"/>
<reference evidence="2 3" key="1">
    <citation type="journal article" date="2012" name="J. Bacteriol.">
        <title>Complete genome sequence of the hyperthermophilic cellulolytic Crenarchaeon 'Thermogladius cellulolyticus' 1633.</title>
        <authorList>
            <person name="Mardanov A.V."/>
            <person name="Kochetkova T.V."/>
            <person name="Beletsky A.V."/>
            <person name="Bonch-Osmolovskaya E.A."/>
            <person name="Ravin N.V."/>
            <person name="Skryabin K.G."/>
        </authorList>
    </citation>
    <scope>NUCLEOTIDE SEQUENCE [LARGE SCALE GENOMIC DNA]</scope>
    <source>
        <strain evidence="3">DSM 22663 / VKM B-2946 / 1633</strain>
    </source>
</reference>
<evidence type="ECO:0000313" key="3">
    <source>
        <dbReference type="Proteomes" id="UP000005270"/>
    </source>
</evidence>
<dbReference type="STRING" id="1184251.TCELL_0924"/>
<evidence type="ECO:0000259" key="1">
    <source>
        <dbReference type="Pfam" id="PF03551"/>
    </source>
</evidence>
<sequence>MLRVIVLKSLSEQPLHGYALMNRIEESYGFKPSPGAIYPLLRRMILEGLVTVEERRVGDKVVKVYSVTDMGVSYLREHASLVTLLDQLSAKLKIASDIGLLALAKNLFWLFRHINEIPSDKLNEFKPKFSELNEMISRLKRVETWR</sequence>
<dbReference type="HOGENOM" id="CLU_063440_1_3_2"/>
<dbReference type="InterPro" id="IPR005149">
    <property type="entry name" value="Tscrpt_reg_PadR_N"/>
</dbReference>
<dbReference type="InParanoid" id="I3TF10"/>